<dbReference type="GO" id="GO:0015628">
    <property type="term" value="P:protein secretion by the type II secretion system"/>
    <property type="evidence" value="ECO:0007669"/>
    <property type="project" value="InterPro"/>
</dbReference>
<comment type="caution">
    <text evidence="3">The sequence shown here is derived from an EMBL/GenBank/DDBJ whole genome shotgun (WGS) entry which is preliminary data.</text>
</comment>
<evidence type="ECO:0000313" key="4">
    <source>
        <dbReference type="Proteomes" id="UP000034213"/>
    </source>
</evidence>
<feature type="transmembrane region" description="Helical" evidence="2">
    <location>
        <begin position="6"/>
        <end position="27"/>
    </location>
</feature>
<dbReference type="Pfam" id="PF07963">
    <property type="entry name" value="N_methyl"/>
    <property type="match status" value="1"/>
</dbReference>
<dbReference type="PROSITE" id="PS00409">
    <property type="entry name" value="PROKAR_NTER_METHYL"/>
    <property type="match status" value="1"/>
</dbReference>
<accession>A0A0G1EWN6</accession>
<dbReference type="Proteomes" id="UP000034213">
    <property type="component" value="Unassembled WGS sequence"/>
</dbReference>
<evidence type="ECO:0000256" key="1">
    <source>
        <dbReference type="ARBA" id="ARBA00022481"/>
    </source>
</evidence>
<name>A0A0G1EWN6_9BACT</name>
<dbReference type="PRINTS" id="PR00813">
    <property type="entry name" value="BCTERIALGSPG"/>
</dbReference>
<evidence type="ECO:0000313" key="3">
    <source>
        <dbReference type="EMBL" id="KKS78988.1"/>
    </source>
</evidence>
<dbReference type="InterPro" id="IPR012902">
    <property type="entry name" value="N_methyl_site"/>
</dbReference>
<dbReference type="InterPro" id="IPR000983">
    <property type="entry name" value="Bac_GSPG_pilin"/>
</dbReference>
<dbReference type="GO" id="GO:0015627">
    <property type="term" value="C:type II protein secretion system complex"/>
    <property type="evidence" value="ECO:0007669"/>
    <property type="project" value="InterPro"/>
</dbReference>
<keyword evidence="1" id="KW-0488">Methylation</keyword>
<evidence type="ECO:0000256" key="2">
    <source>
        <dbReference type="SAM" id="Phobius"/>
    </source>
</evidence>
<keyword evidence="2" id="KW-0472">Membrane</keyword>
<dbReference type="InterPro" id="IPR045584">
    <property type="entry name" value="Pilin-like"/>
</dbReference>
<keyword evidence="2" id="KW-0812">Transmembrane</keyword>
<sequence length="156" mass="16550">MTKKGFTLIELLVVISIIGILSALILSNLNDARARARDSQKKSELTQLKTALRLYYNDYQKYPAKCGTNTIQGCGASGTTCCPVAGCPEFAAGGTGCETAYMKKLPVAEFTYVSSDDDSFTLAVTLENASDADLAASQTVCLGAPDSSLDFYVCSD</sequence>
<dbReference type="EMBL" id="LCEW01000045">
    <property type="protein sequence ID" value="KKS78988.1"/>
    <property type="molecule type" value="Genomic_DNA"/>
</dbReference>
<organism evidence="3 4">
    <name type="scientific">Candidatus Beckwithbacteria bacterium GW2011_GWA2_43_10</name>
    <dbReference type="NCBI Taxonomy" id="1618369"/>
    <lineage>
        <taxon>Bacteria</taxon>
        <taxon>Candidatus Beckwithiibacteriota</taxon>
    </lineage>
</organism>
<evidence type="ECO:0008006" key="5">
    <source>
        <dbReference type="Google" id="ProtNLM"/>
    </source>
</evidence>
<dbReference type="Gene3D" id="3.30.700.10">
    <property type="entry name" value="Glycoprotein, Type 4 Pilin"/>
    <property type="match status" value="1"/>
</dbReference>
<dbReference type="STRING" id="1618369.UV54_C0045G0004"/>
<dbReference type="SUPFAM" id="SSF54523">
    <property type="entry name" value="Pili subunits"/>
    <property type="match status" value="1"/>
</dbReference>
<dbReference type="NCBIfam" id="TIGR02532">
    <property type="entry name" value="IV_pilin_GFxxxE"/>
    <property type="match status" value="1"/>
</dbReference>
<dbReference type="PANTHER" id="PTHR30093">
    <property type="entry name" value="GENERAL SECRETION PATHWAY PROTEIN G"/>
    <property type="match status" value="1"/>
</dbReference>
<reference evidence="3 4" key="1">
    <citation type="journal article" date="2015" name="Nature">
        <title>rRNA introns, odd ribosomes, and small enigmatic genomes across a large radiation of phyla.</title>
        <authorList>
            <person name="Brown C.T."/>
            <person name="Hug L.A."/>
            <person name="Thomas B.C."/>
            <person name="Sharon I."/>
            <person name="Castelle C.J."/>
            <person name="Singh A."/>
            <person name="Wilkins M.J."/>
            <person name="Williams K.H."/>
            <person name="Banfield J.F."/>
        </authorList>
    </citation>
    <scope>NUCLEOTIDE SEQUENCE [LARGE SCALE GENOMIC DNA]</scope>
</reference>
<proteinExistence type="predicted"/>
<gene>
    <name evidence="3" type="ORF">UV54_C0045G0004</name>
</gene>
<protein>
    <recommendedName>
        <fullName evidence="5">General secretion pathway protein G</fullName>
    </recommendedName>
</protein>
<keyword evidence="2" id="KW-1133">Transmembrane helix</keyword>
<dbReference type="AlphaFoldDB" id="A0A0G1EWN6"/>